<dbReference type="NCBIfam" id="TIGR01782">
    <property type="entry name" value="TonB-Xanth-Caul"/>
    <property type="match status" value="1"/>
</dbReference>
<feature type="domain" description="TonB-dependent receptor plug" evidence="12">
    <location>
        <begin position="54"/>
        <end position="158"/>
    </location>
</feature>
<dbReference type="Proteomes" id="UP000176037">
    <property type="component" value="Unassembled WGS sequence"/>
</dbReference>
<dbReference type="SUPFAM" id="SSF56935">
    <property type="entry name" value="Porins"/>
    <property type="match status" value="1"/>
</dbReference>
<proteinExistence type="inferred from homology"/>
<evidence type="ECO:0000259" key="11">
    <source>
        <dbReference type="Pfam" id="PF00593"/>
    </source>
</evidence>
<evidence type="ECO:0000256" key="9">
    <source>
        <dbReference type="RuleBase" id="RU003357"/>
    </source>
</evidence>
<evidence type="ECO:0000256" key="1">
    <source>
        <dbReference type="ARBA" id="ARBA00004571"/>
    </source>
</evidence>
<evidence type="ECO:0000313" key="14">
    <source>
        <dbReference type="Proteomes" id="UP000176037"/>
    </source>
</evidence>
<dbReference type="PROSITE" id="PS52016">
    <property type="entry name" value="TONB_DEPENDENT_REC_3"/>
    <property type="match status" value="1"/>
</dbReference>
<dbReference type="InterPro" id="IPR037066">
    <property type="entry name" value="Plug_dom_sf"/>
</dbReference>
<evidence type="ECO:0000256" key="8">
    <source>
        <dbReference type="PROSITE-ProRule" id="PRU01360"/>
    </source>
</evidence>
<dbReference type="RefSeq" id="WP_070175424.1">
    <property type="nucleotide sequence ID" value="NZ_BMJR01000006.1"/>
</dbReference>
<feature type="domain" description="TonB-dependent receptor-like beta-barrel" evidence="11">
    <location>
        <begin position="396"/>
        <end position="845"/>
    </location>
</feature>
<keyword evidence="14" id="KW-1185">Reference proteome</keyword>
<keyword evidence="6 8" id="KW-0472">Membrane</keyword>
<evidence type="ECO:0000256" key="10">
    <source>
        <dbReference type="SAM" id="SignalP"/>
    </source>
</evidence>
<dbReference type="InterPro" id="IPR000531">
    <property type="entry name" value="Beta-barrel_TonB"/>
</dbReference>
<name>A0A1E8FIB0_9ALTE</name>
<dbReference type="STRING" id="1856405.BFC17_13080"/>
<comment type="similarity">
    <text evidence="8 9">Belongs to the TonB-dependent receptor family.</text>
</comment>
<dbReference type="EMBL" id="MJIC01000009">
    <property type="protein sequence ID" value="OFI35680.1"/>
    <property type="molecule type" value="Genomic_DNA"/>
</dbReference>
<organism evidence="13 14">
    <name type="scientific">Alteromonas lipolytica</name>
    <dbReference type="NCBI Taxonomy" id="1856405"/>
    <lineage>
        <taxon>Bacteria</taxon>
        <taxon>Pseudomonadati</taxon>
        <taxon>Pseudomonadota</taxon>
        <taxon>Gammaproteobacteria</taxon>
        <taxon>Alteromonadales</taxon>
        <taxon>Alteromonadaceae</taxon>
        <taxon>Alteromonas/Salinimonas group</taxon>
        <taxon>Alteromonas</taxon>
    </lineage>
</organism>
<evidence type="ECO:0000256" key="2">
    <source>
        <dbReference type="ARBA" id="ARBA00022448"/>
    </source>
</evidence>
<dbReference type="InterPro" id="IPR010104">
    <property type="entry name" value="TonB_rcpt_bac"/>
</dbReference>
<keyword evidence="5 9" id="KW-0798">TonB box</keyword>
<evidence type="ECO:0000256" key="4">
    <source>
        <dbReference type="ARBA" id="ARBA00022692"/>
    </source>
</evidence>
<evidence type="ECO:0000256" key="6">
    <source>
        <dbReference type="ARBA" id="ARBA00023136"/>
    </source>
</evidence>
<dbReference type="Pfam" id="PF07715">
    <property type="entry name" value="Plug"/>
    <property type="match status" value="1"/>
</dbReference>
<keyword evidence="3 8" id="KW-1134">Transmembrane beta strand</keyword>
<dbReference type="InterPro" id="IPR012910">
    <property type="entry name" value="Plug_dom"/>
</dbReference>
<evidence type="ECO:0008006" key="15">
    <source>
        <dbReference type="Google" id="ProtNLM"/>
    </source>
</evidence>
<accession>A0A1E8FIB0</accession>
<keyword evidence="2 8" id="KW-0813">Transport</keyword>
<dbReference type="InterPro" id="IPR039426">
    <property type="entry name" value="TonB-dep_rcpt-like"/>
</dbReference>
<protein>
    <recommendedName>
        <fullName evidence="15">TonB-dependent receptor</fullName>
    </recommendedName>
</protein>
<comment type="subcellular location">
    <subcellularLocation>
        <location evidence="1 8">Cell outer membrane</location>
        <topology evidence="1 8">Multi-pass membrane protein</topology>
    </subcellularLocation>
</comment>
<evidence type="ECO:0000313" key="13">
    <source>
        <dbReference type="EMBL" id="OFI35680.1"/>
    </source>
</evidence>
<dbReference type="Gene3D" id="2.170.130.10">
    <property type="entry name" value="TonB-dependent receptor, plug domain"/>
    <property type="match status" value="1"/>
</dbReference>
<keyword evidence="10" id="KW-0732">Signal</keyword>
<sequence>MKYTRPTKTLIASAILCALAPAAFAQEAVVPDENDIERIGVTYRSSLVEASALKRDETKVADIITSEDIGKFPTENIAEAIQRIPGVQISNINGRGSTISVRGLGAQYARTTVNGQTMANADFTGGFRYDIIQSELASSISVIKSPSADMDTGGLSGTINIDTTKPLSYSERKVVASVKGQYSEFSPTDDVTPKANITYIDQFADDTVGIFLNAGYQALDDRVDNAWMGRWFQDDDGNDYPRRPRYRRIDRETKRYLMNGAVQWRPTANFETTLTAIYADDDTEQDLNQQVFLFDRDDITLLGSPVNGVYESVRVDNFTLENNRQMEQKDATSKAFTLESKYTTDNWEISGVAHYTKGEAVHGEEAVILATTVSADMDISNRDNVIFNVDEDLTDPALYPYDMPRNEYPNGATRYMDTSETAFQVDAIRALDGDFFTSVAFGAKYRKEEFNRDFYRTDRFAIGEADPSDLPLMTDYNYMVTDFLDNQMSVEHAWIAPDVQAYRDALEAEGVTVPTFFAAQSSYGIERDIVSFYAEAEFDTMLGDFPFRGNFGGRYETTDRTVNTYLTGERNEFNGEIRDVIGEYDIDYDYNNFLPSMNLVLELNDEVQARFAAAKVLVRPILTSRSQIAASETSQENSFGTTTYSIDLGQPEMKAMTADQVDLGLEWYYGEGDSLALTLFWKEIENGSVTEFVCPDDYQGTALSGTATDCLDADGNIYEITSTYNDDAGTSIKGLELGWNQGLDQWLPVKGFGFSANFTYIDADDSQSFVLTNSSERTWNFIGYWENETFSARVAVNNRSPYIQDNTDAFFAREGRVVDGRNQVDLVLGYNVTEDFSLRFGALNINGNDEEAYYTDERPVWQTTSVIGTSYYLSALYSF</sequence>
<dbReference type="AlphaFoldDB" id="A0A1E8FIB0"/>
<keyword evidence="7 8" id="KW-0998">Cell outer membrane</keyword>
<dbReference type="Pfam" id="PF00593">
    <property type="entry name" value="TonB_dep_Rec_b-barrel"/>
    <property type="match status" value="1"/>
</dbReference>
<feature type="chain" id="PRO_5009214283" description="TonB-dependent receptor" evidence="10">
    <location>
        <begin position="26"/>
        <end position="879"/>
    </location>
</feature>
<dbReference type="InterPro" id="IPR036942">
    <property type="entry name" value="Beta-barrel_TonB_sf"/>
</dbReference>
<evidence type="ECO:0000259" key="12">
    <source>
        <dbReference type="Pfam" id="PF07715"/>
    </source>
</evidence>
<keyword evidence="4 8" id="KW-0812">Transmembrane</keyword>
<feature type="signal peptide" evidence="10">
    <location>
        <begin position="1"/>
        <end position="25"/>
    </location>
</feature>
<comment type="caution">
    <text evidence="13">The sequence shown here is derived from an EMBL/GenBank/DDBJ whole genome shotgun (WGS) entry which is preliminary data.</text>
</comment>
<dbReference type="PANTHER" id="PTHR40980:SF3">
    <property type="entry name" value="TONB-DEPENDENT RECEPTOR-LIKE BETA-BARREL DOMAIN-CONTAINING PROTEIN"/>
    <property type="match status" value="1"/>
</dbReference>
<evidence type="ECO:0000256" key="3">
    <source>
        <dbReference type="ARBA" id="ARBA00022452"/>
    </source>
</evidence>
<dbReference type="GO" id="GO:0009279">
    <property type="term" value="C:cell outer membrane"/>
    <property type="evidence" value="ECO:0007669"/>
    <property type="project" value="UniProtKB-SubCell"/>
</dbReference>
<dbReference type="PANTHER" id="PTHR40980">
    <property type="entry name" value="PLUG DOMAIN-CONTAINING PROTEIN"/>
    <property type="match status" value="1"/>
</dbReference>
<reference evidence="13 14" key="1">
    <citation type="submission" date="2016-09" db="EMBL/GenBank/DDBJ databases">
        <title>Alteromonas lipolytica, a new species isolated from sea water.</title>
        <authorList>
            <person name="Wu Y.-H."/>
            <person name="Cheng H."/>
            <person name="Xu X.-W."/>
        </authorList>
    </citation>
    <scope>NUCLEOTIDE SEQUENCE [LARGE SCALE GENOMIC DNA]</scope>
    <source>
        <strain evidence="13 14">JW12</strain>
    </source>
</reference>
<dbReference type="CDD" id="cd01347">
    <property type="entry name" value="ligand_gated_channel"/>
    <property type="match status" value="1"/>
</dbReference>
<evidence type="ECO:0000256" key="5">
    <source>
        <dbReference type="ARBA" id="ARBA00023077"/>
    </source>
</evidence>
<evidence type="ECO:0000256" key="7">
    <source>
        <dbReference type="ARBA" id="ARBA00023237"/>
    </source>
</evidence>
<dbReference type="OrthoDB" id="8727862at2"/>
<gene>
    <name evidence="13" type="ORF">BFC17_13080</name>
</gene>
<dbReference type="Gene3D" id="2.40.170.20">
    <property type="entry name" value="TonB-dependent receptor, beta-barrel domain"/>
    <property type="match status" value="1"/>
</dbReference>